<feature type="region of interest" description="Disordered" evidence="2">
    <location>
        <begin position="122"/>
        <end position="151"/>
    </location>
</feature>
<dbReference type="EMBL" id="JBEZUR010000011">
    <property type="protein sequence ID" value="MEU3554588.1"/>
    <property type="molecule type" value="Genomic_DNA"/>
</dbReference>
<proteinExistence type="predicted"/>
<dbReference type="InterPro" id="IPR029051">
    <property type="entry name" value="DUF4352"/>
</dbReference>
<feature type="transmembrane region" description="Helical" evidence="3">
    <location>
        <begin position="77"/>
        <end position="104"/>
    </location>
</feature>
<keyword evidence="1" id="KW-0732">Signal</keyword>
<feature type="transmembrane region" description="Helical" evidence="3">
    <location>
        <begin position="32"/>
        <end position="65"/>
    </location>
</feature>
<name>A0ABV2YFU1_9ACTN</name>
<gene>
    <name evidence="5" type="ORF">AB0E65_10275</name>
</gene>
<evidence type="ECO:0000256" key="2">
    <source>
        <dbReference type="SAM" id="MobiDB-lite"/>
    </source>
</evidence>
<dbReference type="Proteomes" id="UP001550850">
    <property type="component" value="Unassembled WGS sequence"/>
</dbReference>
<keyword evidence="3" id="KW-0472">Membrane</keyword>
<protein>
    <submittedName>
        <fullName evidence="5">DUF4190 domain-containing protein</fullName>
    </submittedName>
</protein>
<dbReference type="Pfam" id="PF11611">
    <property type="entry name" value="DUF4352"/>
    <property type="match status" value="1"/>
</dbReference>
<evidence type="ECO:0000313" key="6">
    <source>
        <dbReference type="Proteomes" id="UP001550850"/>
    </source>
</evidence>
<keyword evidence="3" id="KW-1133">Transmembrane helix</keyword>
<feature type="region of interest" description="Disordered" evidence="2">
    <location>
        <begin position="1"/>
        <end position="22"/>
    </location>
</feature>
<accession>A0ABV2YFU1</accession>
<feature type="compositionally biased region" description="Pro residues" evidence="2">
    <location>
        <begin position="8"/>
        <end position="20"/>
    </location>
</feature>
<evidence type="ECO:0000259" key="4">
    <source>
        <dbReference type="Pfam" id="PF11611"/>
    </source>
</evidence>
<evidence type="ECO:0000256" key="1">
    <source>
        <dbReference type="ARBA" id="ARBA00022729"/>
    </source>
</evidence>
<dbReference type="InterPro" id="IPR029050">
    <property type="entry name" value="Immunoprotect_excell_Ig-like"/>
</dbReference>
<feature type="domain" description="DUF4352" evidence="4">
    <location>
        <begin position="164"/>
        <end position="271"/>
    </location>
</feature>
<evidence type="ECO:0000313" key="5">
    <source>
        <dbReference type="EMBL" id="MEU3554588.1"/>
    </source>
</evidence>
<sequence>MSQQMPYAPVPPPPMPPYQQPPKNGMGTAGLVLGIIALVLTATVILSALGGVLGILALVFGIIGISKTKKGEATNKGAAVTGVVLGALSVVAAAAITIASVFLVNKLGDDIAKDLDRLEKEAGSTSAPLDPGTEESADEAGPEGEAANGKPFTIDEVAEWEDGVSVSIDKIAKFSPSDVSAGHEKGNDAYKVTVVVENTTKKNYKLANLMVDATAGENGTPGSQVFDFDSGLELNAGTVAPGKKATLVYGFSVEAGAKSIDLSITPDFMSEPVVWELKTP</sequence>
<feature type="compositionally biased region" description="Acidic residues" evidence="2">
    <location>
        <begin position="132"/>
        <end position="142"/>
    </location>
</feature>
<dbReference type="RefSeq" id="WP_108951634.1">
    <property type="nucleotide sequence ID" value="NZ_BEVZ01000001.1"/>
</dbReference>
<dbReference type="Gene3D" id="2.60.40.1240">
    <property type="match status" value="1"/>
</dbReference>
<keyword evidence="3" id="KW-0812">Transmembrane</keyword>
<organism evidence="5 6">
    <name type="scientific">Streptomyces fragilis</name>
    <dbReference type="NCBI Taxonomy" id="67301"/>
    <lineage>
        <taxon>Bacteria</taxon>
        <taxon>Bacillati</taxon>
        <taxon>Actinomycetota</taxon>
        <taxon>Actinomycetes</taxon>
        <taxon>Kitasatosporales</taxon>
        <taxon>Streptomycetaceae</taxon>
        <taxon>Streptomyces</taxon>
    </lineage>
</organism>
<keyword evidence="6" id="KW-1185">Reference proteome</keyword>
<comment type="caution">
    <text evidence="5">The sequence shown here is derived from an EMBL/GenBank/DDBJ whole genome shotgun (WGS) entry which is preliminary data.</text>
</comment>
<evidence type="ECO:0000256" key="3">
    <source>
        <dbReference type="SAM" id="Phobius"/>
    </source>
</evidence>
<reference evidence="5 6" key="1">
    <citation type="submission" date="2024-06" db="EMBL/GenBank/DDBJ databases">
        <title>The Natural Products Discovery Center: Release of the First 8490 Sequenced Strains for Exploring Actinobacteria Biosynthetic Diversity.</title>
        <authorList>
            <person name="Kalkreuter E."/>
            <person name="Kautsar S.A."/>
            <person name="Yang D."/>
            <person name="Bader C.D."/>
            <person name="Teijaro C.N."/>
            <person name="Fluegel L."/>
            <person name="Davis C.M."/>
            <person name="Simpson J.R."/>
            <person name="Lauterbach L."/>
            <person name="Steele A.D."/>
            <person name="Gui C."/>
            <person name="Meng S."/>
            <person name="Li G."/>
            <person name="Viehrig K."/>
            <person name="Ye F."/>
            <person name="Su P."/>
            <person name="Kiefer A.F."/>
            <person name="Nichols A."/>
            <person name="Cepeda A.J."/>
            <person name="Yan W."/>
            <person name="Fan B."/>
            <person name="Jiang Y."/>
            <person name="Adhikari A."/>
            <person name="Zheng C.-J."/>
            <person name="Schuster L."/>
            <person name="Cowan T.M."/>
            <person name="Smanski M.J."/>
            <person name="Chevrette M.G."/>
            <person name="De Carvalho L.P.S."/>
            <person name="Shen B."/>
        </authorList>
    </citation>
    <scope>NUCLEOTIDE SEQUENCE [LARGE SCALE GENOMIC DNA]</scope>
    <source>
        <strain evidence="5 6">NPDC038104</strain>
    </source>
</reference>